<sequence>MNTTTMRNIWGAVLGLGLAACGPTEVQDEAQPGQQEQGVVLEAGCTQLGAPVAEHTCHHVNNGPALTLTASATQNFPGTSPNINTTHTYYTVNLTGSGSSRVGTVKFTPAKKSADATGTQYAWAFYRNNSTPLVVKSADGSTTLSPVLTHSVSMAGCALTTVSVYNLTGNTTYQLVFGATSSASVGIGAERVEDMRSYYFQDADGDGYGNPSVYKLTACVPPAHYVADDTDCNDSNASIRPGAGC</sequence>
<dbReference type="OrthoDB" id="5382398at2"/>
<gene>
    <name evidence="1" type="ORF">SAMN05444354_105292</name>
</gene>
<dbReference type="RefSeq" id="WP_075006606.1">
    <property type="nucleotide sequence ID" value="NZ_FOAP01000005.1"/>
</dbReference>
<dbReference type="PROSITE" id="PS51257">
    <property type="entry name" value="PROKAR_LIPOPROTEIN"/>
    <property type="match status" value="1"/>
</dbReference>
<dbReference type="Proteomes" id="UP000182719">
    <property type="component" value="Unassembled WGS sequence"/>
</dbReference>
<reference evidence="2" key="1">
    <citation type="submission" date="2016-10" db="EMBL/GenBank/DDBJ databases">
        <authorList>
            <person name="Varghese N."/>
            <person name="Submissions S."/>
        </authorList>
    </citation>
    <scope>NUCLEOTIDE SEQUENCE [LARGE SCALE GENOMIC DNA]</scope>
    <source>
        <strain evidence="2">DSM 17044</strain>
    </source>
</reference>
<protein>
    <recommendedName>
        <fullName evidence="3">Lipoprotein</fullName>
    </recommendedName>
</protein>
<keyword evidence="2" id="KW-1185">Reference proteome</keyword>
<accession>A0A1H7PHA4</accession>
<evidence type="ECO:0008006" key="3">
    <source>
        <dbReference type="Google" id="ProtNLM"/>
    </source>
</evidence>
<proteinExistence type="predicted"/>
<name>A0A1H7PHA4_STIAU</name>
<dbReference type="AlphaFoldDB" id="A0A1H7PHA4"/>
<evidence type="ECO:0000313" key="1">
    <source>
        <dbReference type="EMBL" id="SEL35123.1"/>
    </source>
</evidence>
<evidence type="ECO:0000313" key="2">
    <source>
        <dbReference type="Proteomes" id="UP000182719"/>
    </source>
</evidence>
<dbReference type="EMBL" id="FOAP01000005">
    <property type="protein sequence ID" value="SEL35123.1"/>
    <property type="molecule type" value="Genomic_DNA"/>
</dbReference>
<organism evidence="1 2">
    <name type="scientific">Stigmatella aurantiaca</name>
    <dbReference type="NCBI Taxonomy" id="41"/>
    <lineage>
        <taxon>Bacteria</taxon>
        <taxon>Pseudomonadati</taxon>
        <taxon>Myxococcota</taxon>
        <taxon>Myxococcia</taxon>
        <taxon>Myxococcales</taxon>
        <taxon>Cystobacterineae</taxon>
        <taxon>Archangiaceae</taxon>
        <taxon>Stigmatella</taxon>
    </lineage>
</organism>